<accession>A0A448HKL0</accession>
<dbReference type="PANTHER" id="PTHR44154">
    <property type="entry name" value="QUINONE OXIDOREDUCTASE"/>
    <property type="match status" value="1"/>
</dbReference>
<dbReference type="Proteomes" id="UP000266895">
    <property type="component" value="Chromosome"/>
</dbReference>
<dbReference type="Gene3D" id="3.40.50.720">
    <property type="entry name" value="NAD(P)-binding Rossmann-like Domain"/>
    <property type="match status" value="1"/>
</dbReference>
<keyword evidence="1" id="KW-0521">NADP</keyword>
<dbReference type="InterPro" id="IPR036291">
    <property type="entry name" value="NAD(P)-bd_dom_sf"/>
</dbReference>
<dbReference type="EMBL" id="LR134350">
    <property type="protein sequence ID" value="VEG30099.1"/>
    <property type="molecule type" value="Genomic_DNA"/>
</dbReference>
<dbReference type="Gene3D" id="3.90.180.10">
    <property type="entry name" value="Medium-chain alcohol dehydrogenases, catalytic domain"/>
    <property type="match status" value="1"/>
</dbReference>
<dbReference type="InterPro" id="IPR011032">
    <property type="entry name" value="GroES-like_sf"/>
</dbReference>
<protein>
    <submittedName>
        <fullName evidence="4">Putative alcohol dehydrogenase</fullName>
    </submittedName>
</protein>
<dbReference type="GO" id="GO:0016491">
    <property type="term" value="F:oxidoreductase activity"/>
    <property type="evidence" value="ECO:0007669"/>
    <property type="project" value="InterPro"/>
</dbReference>
<dbReference type="SUPFAM" id="SSF51735">
    <property type="entry name" value="NAD(P)-binding Rossmann-fold domains"/>
    <property type="match status" value="1"/>
</dbReference>
<dbReference type="SMART" id="SM00829">
    <property type="entry name" value="PKS_ER"/>
    <property type="match status" value="1"/>
</dbReference>
<organism evidence="4 5">
    <name type="scientific">Actinomyces howellii</name>
    <dbReference type="NCBI Taxonomy" id="52771"/>
    <lineage>
        <taxon>Bacteria</taxon>
        <taxon>Bacillati</taxon>
        <taxon>Actinomycetota</taxon>
        <taxon>Actinomycetes</taxon>
        <taxon>Actinomycetales</taxon>
        <taxon>Actinomycetaceae</taxon>
        <taxon>Actinomyces</taxon>
    </lineage>
</organism>
<feature type="compositionally biased region" description="Low complexity" evidence="2">
    <location>
        <begin position="333"/>
        <end position="347"/>
    </location>
</feature>
<dbReference type="InterPro" id="IPR013154">
    <property type="entry name" value="ADH-like_N"/>
</dbReference>
<evidence type="ECO:0000256" key="2">
    <source>
        <dbReference type="SAM" id="MobiDB-lite"/>
    </source>
</evidence>
<evidence type="ECO:0000313" key="4">
    <source>
        <dbReference type="EMBL" id="VEG30099.1"/>
    </source>
</evidence>
<name>A0A448HKL0_9ACTO</name>
<dbReference type="SUPFAM" id="SSF50129">
    <property type="entry name" value="GroES-like"/>
    <property type="match status" value="1"/>
</dbReference>
<keyword evidence="5" id="KW-1185">Reference proteome</keyword>
<gene>
    <name evidence="4" type="ORF">NCTC11636_02575</name>
</gene>
<dbReference type="Pfam" id="PF08240">
    <property type="entry name" value="ADH_N"/>
    <property type="match status" value="1"/>
</dbReference>
<dbReference type="PANTHER" id="PTHR44154:SF1">
    <property type="entry name" value="QUINONE OXIDOREDUCTASE"/>
    <property type="match status" value="1"/>
</dbReference>
<evidence type="ECO:0000313" key="5">
    <source>
        <dbReference type="Proteomes" id="UP000266895"/>
    </source>
</evidence>
<sequence length="363" mass="37844">MSLVTEPAPVPAPATMRAAVLRAPGIDNLVVTDLPVPEPGPGQVRLKVLAFGLNRSEYHSVTGLAEGMSFPRVLGIEAAGLVDLDPEGLLPHGTQAATMMGGMGRIVDGGYAQYVVVPRSQVITFSSDLPWEVIGSLPETLQTAHGSLTTGLDLRPGQSLLVRGGTSALGLAVAALAADAGCRVLSTSRRPEGVALLESRGLEGLHDTGTVNEAVRDRVPGGVDAVLELVGTPHPARLPGGHRGARHRVLHRDALGHLDYRRLLPHRLDPQRGASDRLFGPGPRPSGHRAPAGPGQDRRRGPRPHADALLPARGDRPRPPGPGRGQAHRQARRAALGLSLGAPGHAAGPEHPHPCHWPPPAGG</sequence>
<dbReference type="InterPro" id="IPR051603">
    <property type="entry name" value="Zinc-ADH_QOR/CCCR"/>
</dbReference>
<reference evidence="4 5" key="1">
    <citation type="submission" date="2018-12" db="EMBL/GenBank/DDBJ databases">
        <authorList>
            <consortium name="Pathogen Informatics"/>
        </authorList>
    </citation>
    <scope>NUCLEOTIDE SEQUENCE [LARGE SCALE GENOMIC DNA]</scope>
    <source>
        <strain evidence="4 5">NCTC11636</strain>
    </source>
</reference>
<evidence type="ECO:0000256" key="1">
    <source>
        <dbReference type="ARBA" id="ARBA00022857"/>
    </source>
</evidence>
<dbReference type="AlphaFoldDB" id="A0A448HKL0"/>
<proteinExistence type="predicted"/>
<dbReference type="KEGG" id="ahw:NCTC11636_02575"/>
<feature type="region of interest" description="Disordered" evidence="2">
    <location>
        <begin position="266"/>
        <end position="363"/>
    </location>
</feature>
<dbReference type="InterPro" id="IPR020843">
    <property type="entry name" value="ER"/>
</dbReference>
<feature type="domain" description="Enoyl reductase (ER)" evidence="3">
    <location>
        <begin position="25"/>
        <end position="336"/>
    </location>
</feature>
<evidence type="ECO:0000259" key="3">
    <source>
        <dbReference type="SMART" id="SM00829"/>
    </source>
</evidence>